<dbReference type="Pfam" id="PF11612">
    <property type="entry name" value="T2SSJ"/>
    <property type="match status" value="1"/>
</dbReference>
<dbReference type="InterPro" id="IPR010055">
    <property type="entry name" value="T2SS_protein-GspJ"/>
</dbReference>
<evidence type="ECO:0000256" key="1">
    <source>
        <dbReference type="ARBA" id="ARBA00011084"/>
    </source>
</evidence>
<name>A0A150QNG0_SORCE</name>
<dbReference type="RefSeq" id="WP_061608463.1">
    <property type="nucleotide sequence ID" value="NZ_JEMA01000475.1"/>
</dbReference>
<dbReference type="GO" id="GO:0015628">
    <property type="term" value="P:protein secretion by the type II secretion system"/>
    <property type="evidence" value="ECO:0007669"/>
    <property type="project" value="InterPro"/>
</dbReference>
<comment type="similarity">
    <text evidence="1">Belongs to the GSP J family.</text>
</comment>
<keyword evidence="3" id="KW-0472">Membrane</keyword>
<evidence type="ECO:0000313" key="5">
    <source>
        <dbReference type="Proteomes" id="UP000075260"/>
    </source>
</evidence>
<keyword evidence="3" id="KW-0812">Transmembrane</keyword>
<keyword evidence="3" id="KW-1133">Transmembrane helix</keyword>
<evidence type="ECO:0000256" key="2">
    <source>
        <dbReference type="ARBA" id="ARBA00021539"/>
    </source>
</evidence>
<comment type="caution">
    <text evidence="4">The sequence shown here is derived from an EMBL/GenBank/DDBJ whole genome shotgun (WGS) entry which is preliminary data.</text>
</comment>
<dbReference type="EMBL" id="JEMA01000475">
    <property type="protein sequence ID" value="KYF69372.1"/>
    <property type="molecule type" value="Genomic_DNA"/>
</dbReference>
<dbReference type="GO" id="GO:0015627">
    <property type="term" value="C:type II protein secretion system complex"/>
    <property type="evidence" value="ECO:0007669"/>
    <property type="project" value="InterPro"/>
</dbReference>
<dbReference type="InterPro" id="IPR045584">
    <property type="entry name" value="Pilin-like"/>
</dbReference>
<feature type="transmembrane region" description="Helical" evidence="3">
    <location>
        <begin position="21"/>
        <end position="44"/>
    </location>
</feature>
<dbReference type="Pfam" id="PF07963">
    <property type="entry name" value="N_methyl"/>
    <property type="match status" value="1"/>
</dbReference>
<proteinExistence type="inferred from homology"/>
<dbReference type="InterPro" id="IPR012902">
    <property type="entry name" value="N_methyl_site"/>
</dbReference>
<reference evidence="4 5" key="1">
    <citation type="submission" date="2014-02" db="EMBL/GenBank/DDBJ databases">
        <title>The small core and large imbalanced accessory genome model reveals a collaborative survival strategy of Sorangium cellulosum strains in nature.</title>
        <authorList>
            <person name="Han K."/>
            <person name="Peng R."/>
            <person name="Blom J."/>
            <person name="Li Y.-Z."/>
        </authorList>
    </citation>
    <scope>NUCLEOTIDE SEQUENCE [LARGE SCALE GENOMIC DNA]</scope>
    <source>
        <strain evidence="4 5">So0008-312</strain>
    </source>
</reference>
<sequence>MTARRASALAGRRRRRRAGGITLLEVLVSVGILALIGTLIYGAFDGMSRARSGISRMSDRYHQGRGAIARISRELQAAFLSRHQPADKNVAVRLTAFTGEDASPADRIDFTAFAHRRLLRNVHESDQCEIGYFGSRDPERDKLDLVRREAKTIDTEPTRGGIVNVLAEDIESFNIQYLDPITGEWTDSWDSTQPAAQPDRLPAQVWVTLVLNGGPGGEPIKFETKVPIPMQVPIAFGNTTP</sequence>
<dbReference type="PROSITE" id="PS00409">
    <property type="entry name" value="PROKAR_NTER_METHYL"/>
    <property type="match status" value="1"/>
</dbReference>
<organism evidence="4 5">
    <name type="scientific">Sorangium cellulosum</name>
    <name type="common">Polyangium cellulosum</name>
    <dbReference type="NCBI Taxonomy" id="56"/>
    <lineage>
        <taxon>Bacteria</taxon>
        <taxon>Pseudomonadati</taxon>
        <taxon>Myxococcota</taxon>
        <taxon>Polyangia</taxon>
        <taxon>Polyangiales</taxon>
        <taxon>Polyangiaceae</taxon>
        <taxon>Sorangium</taxon>
    </lineage>
</organism>
<evidence type="ECO:0000313" key="4">
    <source>
        <dbReference type="EMBL" id="KYF69372.1"/>
    </source>
</evidence>
<gene>
    <name evidence="4" type="ORF">BE15_32605</name>
</gene>
<protein>
    <recommendedName>
        <fullName evidence="2">Type II secretion system protein J</fullName>
    </recommendedName>
</protein>
<dbReference type="AlphaFoldDB" id="A0A150QNG0"/>
<dbReference type="SUPFAM" id="SSF54523">
    <property type="entry name" value="Pili subunits"/>
    <property type="match status" value="1"/>
</dbReference>
<dbReference type="OrthoDB" id="5504780at2"/>
<accession>A0A150QNG0</accession>
<evidence type="ECO:0000256" key="3">
    <source>
        <dbReference type="SAM" id="Phobius"/>
    </source>
</evidence>
<dbReference type="Proteomes" id="UP000075260">
    <property type="component" value="Unassembled WGS sequence"/>
</dbReference>